<dbReference type="RefSeq" id="WP_327983744.1">
    <property type="nucleotide sequence ID" value="NZ_CP136426.1"/>
</dbReference>
<evidence type="ECO:0000313" key="2">
    <source>
        <dbReference type="Proteomes" id="UP001432059"/>
    </source>
</evidence>
<dbReference type="GO" id="GO:0004252">
    <property type="term" value="F:serine-type endopeptidase activity"/>
    <property type="evidence" value="ECO:0007669"/>
    <property type="project" value="InterPro"/>
</dbReference>
<dbReference type="Gene3D" id="1.20.5.5270">
    <property type="match status" value="1"/>
</dbReference>
<sequence>MGEALISDADELREKAKKLKWNPEVQQHFEKELARLQRQHPNSPDYNVQRNYLDFFTIFALERYSKDAFDIAKAEKTLDKATLG</sequence>
<name>A0AAU0F2H3_9FLAO</name>
<dbReference type="GO" id="GO:0007005">
    <property type="term" value="P:mitochondrion organization"/>
    <property type="evidence" value="ECO:0007669"/>
    <property type="project" value="TreeGrafter"/>
</dbReference>
<accession>A0AAU0F2H3</accession>
<dbReference type="KEGG" id="bpor:BPO_1628"/>
<organism evidence="1 2">
    <name type="scientific">Bergeyella porcorum</name>
    <dbReference type="NCBI Taxonomy" id="1735111"/>
    <lineage>
        <taxon>Bacteria</taxon>
        <taxon>Pseudomonadati</taxon>
        <taxon>Bacteroidota</taxon>
        <taxon>Flavobacteriia</taxon>
        <taxon>Flavobacteriales</taxon>
        <taxon>Weeksellaceae</taxon>
        <taxon>Bergeyella</taxon>
    </lineage>
</organism>
<proteinExistence type="predicted"/>
<dbReference type="GO" id="GO:0006515">
    <property type="term" value="P:protein quality control for misfolded or incompletely synthesized proteins"/>
    <property type="evidence" value="ECO:0007669"/>
    <property type="project" value="TreeGrafter"/>
</dbReference>
<keyword evidence="2" id="KW-1185">Reference proteome</keyword>
<dbReference type="GO" id="GO:0003697">
    <property type="term" value="F:single-stranded DNA binding"/>
    <property type="evidence" value="ECO:0007669"/>
    <property type="project" value="TreeGrafter"/>
</dbReference>
<dbReference type="GO" id="GO:0004176">
    <property type="term" value="F:ATP-dependent peptidase activity"/>
    <property type="evidence" value="ECO:0007669"/>
    <property type="project" value="InterPro"/>
</dbReference>
<dbReference type="EMBL" id="CP136426">
    <property type="protein sequence ID" value="WOC52275.1"/>
    <property type="molecule type" value="Genomic_DNA"/>
</dbReference>
<dbReference type="InterPro" id="IPR027065">
    <property type="entry name" value="Lon_Prtase"/>
</dbReference>
<dbReference type="PANTHER" id="PTHR43718:SF2">
    <property type="entry name" value="LON PROTEASE HOMOLOG, MITOCHONDRIAL"/>
    <property type="match status" value="1"/>
</dbReference>
<dbReference type="GO" id="GO:0005524">
    <property type="term" value="F:ATP binding"/>
    <property type="evidence" value="ECO:0007669"/>
    <property type="project" value="InterPro"/>
</dbReference>
<evidence type="ECO:0000313" key="1">
    <source>
        <dbReference type="EMBL" id="WOC52275.1"/>
    </source>
</evidence>
<dbReference type="Proteomes" id="UP001432059">
    <property type="component" value="Chromosome"/>
</dbReference>
<gene>
    <name evidence="1" type="ORF">BPO_1628</name>
</gene>
<dbReference type="GO" id="GO:0051131">
    <property type="term" value="P:chaperone-mediated protein complex assembly"/>
    <property type="evidence" value="ECO:0007669"/>
    <property type="project" value="TreeGrafter"/>
</dbReference>
<protein>
    <submittedName>
        <fullName evidence="1">Uncharacterized protein</fullName>
    </submittedName>
</protein>
<dbReference type="AlphaFoldDB" id="A0AAU0F2H3"/>
<reference evidence="1" key="1">
    <citation type="submission" date="2023-10" db="EMBL/GenBank/DDBJ databases">
        <title>Characterization and whole genome sequencing of a novel strain of Bergeyella porcorum QD2021 isolated from pig.</title>
        <authorList>
            <person name="Liu G."/>
            <person name="Chen C."/>
            <person name="Han X."/>
        </authorList>
    </citation>
    <scope>NUCLEOTIDE SEQUENCE</scope>
    <source>
        <strain evidence="1">QD2021</strain>
    </source>
</reference>
<dbReference type="PANTHER" id="PTHR43718">
    <property type="entry name" value="LON PROTEASE"/>
    <property type="match status" value="1"/>
</dbReference>